<dbReference type="GO" id="GO:0019323">
    <property type="term" value="P:pentose catabolic process"/>
    <property type="evidence" value="ECO:0007669"/>
    <property type="project" value="TreeGrafter"/>
</dbReference>
<dbReference type="Gene3D" id="3.40.225.10">
    <property type="entry name" value="Class II aldolase/adducin N-terminal domain"/>
    <property type="match status" value="1"/>
</dbReference>
<dbReference type="Proteomes" id="UP000432715">
    <property type="component" value="Unassembled WGS sequence"/>
</dbReference>
<dbReference type="InterPro" id="IPR050197">
    <property type="entry name" value="Aldolase_class_II_sugar_metab"/>
</dbReference>
<keyword evidence="5" id="KW-1185">Reference proteome</keyword>
<dbReference type="RefSeq" id="WP_151860808.1">
    <property type="nucleotide sequence ID" value="NZ_WBZC01000019.1"/>
</dbReference>
<organism evidence="4 5">
    <name type="scientific">Alkaliphilus pronyensis</name>
    <dbReference type="NCBI Taxonomy" id="1482732"/>
    <lineage>
        <taxon>Bacteria</taxon>
        <taxon>Bacillati</taxon>
        <taxon>Bacillota</taxon>
        <taxon>Clostridia</taxon>
        <taxon>Peptostreptococcales</taxon>
        <taxon>Natronincolaceae</taxon>
        <taxon>Alkaliphilus</taxon>
    </lineage>
</organism>
<gene>
    <name evidence="4" type="ORF">F8154_06575</name>
</gene>
<name>A0A6I0F9H2_9FIRM</name>
<dbReference type="GO" id="GO:0046872">
    <property type="term" value="F:metal ion binding"/>
    <property type="evidence" value="ECO:0007669"/>
    <property type="project" value="UniProtKB-KW"/>
</dbReference>
<protein>
    <submittedName>
        <fullName evidence="4">Class II aldolase/adducin family protein</fullName>
    </submittedName>
</protein>
<dbReference type="OrthoDB" id="9794581at2"/>
<dbReference type="SMART" id="SM01007">
    <property type="entry name" value="Aldolase_II"/>
    <property type="match status" value="1"/>
</dbReference>
<accession>A0A6I0F9H2</accession>
<dbReference type="SUPFAM" id="SSF53639">
    <property type="entry name" value="AraD/HMP-PK domain-like"/>
    <property type="match status" value="1"/>
</dbReference>
<comment type="caution">
    <text evidence="4">The sequence shown here is derived from an EMBL/GenBank/DDBJ whole genome shotgun (WGS) entry which is preliminary data.</text>
</comment>
<feature type="domain" description="Class II aldolase/adducin N-terminal" evidence="3">
    <location>
        <begin position="5"/>
        <end position="182"/>
    </location>
</feature>
<evidence type="ECO:0000313" key="5">
    <source>
        <dbReference type="Proteomes" id="UP000432715"/>
    </source>
</evidence>
<dbReference type="PANTHER" id="PTHR22789">
    <property type="entry name" value="FUCULOSE PHOSPHATE ALDOLASE"/>
    <property type="match status" value="1"/>
</dbReference>
<dbReference type="Pfam" id="PF00596">
    <property type="entry name" value="Aldolase_II"/>
    <property type="match status" value="1"/>
</dbReference>
<keyword evidence="2" id="KW-0456">Lyase</keyword>
<dbReference type="InterPro" id="IPR036409">
    <property type="entry name" value="Aldolase_II/adducin_N_sf"/>
</dbReference>
<dbReference type="GO" id="GO:0016832">
    <property type="term" value="F:aldehyde-lyase activity"/>
    <property type="evidence" value="ECO:0007669"/>
    <property type="project" value="TreeGrafter"/>
</dbReference>
<proteinExistence type="predicted"/>
<reference evidence="4 5" key="1">
    <citation type="submission" date="2019-10" db="EMBL/GenBank/DDBJ databases">
        <title>Alkaliphilus serpentinus sp. nov. and Alkaliphilus pronyensis sp. nov., two novel anaerobic alkaliphilic species isolated from the serpentinized-hosted hydrothermal field of the Prony Bay (New Caledonia).</title>
        <authorList>
            <person name="Postec A."/>
        </authorList>
    </citation>
    <scope>NUCLEOTIDE SEQUENCE [LARGE SCALE GENOMIC DNA]</scope>
    <source>
        <strain evidence="4 5">LacV</strain>
    </source>
</reference>
<evidence type="ECO:0000256" key="2">
    <source>
        <dbReference type="ARBA" id="ARBA00023239"/>
    </source>
</evidence>
<evidence type="ECO:0000256" key="1">
    <source>
        <dbReference type="ARBA" id="ARBA00022723"/>
    </source>
</evidence>
<evidence type="ECO:0000259" key="3">
    <source>
        <dbReference type="SMART" id="SM01007"/>
    </source>
</evidence>
<dbReference type="PANTHER" id="PTHR22789:SF0">
    <property type="entry name" value="3-OXO-TETRONATE 4-PHOSPHATE DECARBOXYLASE-RELATED"/>
    <property type="match status" value="1"/>
</dbReference>
<dbReference type="GO" id="GO:0005829">
    <property type="term" value="C:cytosol"/>
    <property type="evidence" value="ECO:0007669"/>
    <property type="project" value="TreeGrafter"/>
</dbReference>
<sequence length="216" mass="23314">MGIEKEIINVGLSIINGGLVRGTWGNISICDGTTMWITPSAISYKDLKEGDIAVIQLDTGIQIGGRLKPSSEMPLHIIIYKSLPHVKAIVHTHSVYATAFAAIGEEVPCYTEDQAQIIGGSIPLAKYALPGTTELALEAVDALKKDVYAALLERHGLIAVGRSLKEAITVAEIAEKSAELAAVVRGMDKEAKPLPQKEIDIMRKMYIDSYSKSIKD</sequence>
<evidence type="ECO:0000313" key="4">
    <source>
        <dbReference type="EMBL" id="KAB3535443.1"/>
    </source>
</evidence>
<keyword evidence="1" id="KW-0479">Metal-binding</keyword>
<dbReference type="InterPro" id="IPR001303">
    <property type="entry name" value="Aldolase_II/adducin_N"/>
</dbReference>
<dbReference type="AlphaFoldDB" id="A0A6I0F9H2"/>
<dbReference type="EMBL" id="WBZC01000019">
    <property type="protein sequence ID" value="KAB3535443.1"/>
    <property type="molecule type" value="Genomic_DNA"/>
</dbReference>